<dbReference type="OrthoDB" id="1745573at2759"/>
<feature type="region of interest" description="Disordered" evidence="1">
    <location>
        <begin position="192"/>
        <end position="249"/>
    </location>
</feature>
<reference evidence="2 3" key="1">
    <citation type="journal article" date="2014" name="Genome Biol.">
        <title>Transcriptome and methylome profiling reveals relics of genome dominance in the mesopolyploid Brassica oleracea.</title>
        <authorList>
            <person name="Parkin I.A."/>
            <person name="Koh C."/>
            <person name="Tang H."/>
            <person name="Robinson S.J."/>
            <person name="Kagale S."/>
            <person name="Clarke W.E."/>
            <person name="Town C.D."/>
            <person name="Nixon J."/>
            <person name="Krishnakumar V."/>
            <person name="Bidwell S.L."/>
            <person name="Denoeud F."/>
            <person name="Belcram H."/>
            <person name="Links M.G."/>
            <person name="Just J."/>
            <person name="Clarke C."/>
            <person name="Bender T."/>
            <person name="Huebert T."/>
            <person name="Mason A.S."/>
            <person name="Pires J.C."/>
            <person name="Barker G."/>
            <person name="Moore J."/>
            <person name="Walley P.G."/>
            <person name="Manoli S."/>
            <person name="Batley J."/>
            <person name="Edwards D."/>
            <person name="Nelson M.N."/>
            <person name="Wang X."/>
            <person name="Paterson A.H."/>
            <person name="King G."/>
            <person name="Bancroft I."/>
            <person name="Chalhoub B."/>
            <person name="Sharpe A.G."/>
        </authorList>
    </citation>
    <scope>NUCLEOTIDE SEQUENCE</scope>
    <source>
        <strain evidence="2 3">cv. TO1000</strain>
    </source>
</reference>
<dbReference type="PANTHER" id="PTHR31286">
    <property type="entry name" value="GLYCINE-RICH CELL WALL STRUCTURAL PROTEIN 1.8-LIKE"/>
    <property type="match status" value="1"/>
</dbReference>
<dbReference type="Gramene" id="Bo5g123820.1">
    <property type="protein sequence ID" value="Bo5g123820.1"/>
    <property type="gene ID" value="Bo5g123820"/>
</dbReference>
<dbReference type="OMA" id="FGYCHIC"/>
<reference evidence="2" key="2">
    <citation type="submission" date="2015-03" db="UniProtKB">
        <authorList>
            <consortium name="EnsemblPlants"/>
        </authorList>
    </citation>
    <scope>IDENTIFICATION</scope>
</reference>
<accession>A0A0D3CJI9</accession>
<dbReference type="Proteomes" id="UP000032141">
    <property type="component" value="Chromosome C5"/>
</dbReference>
<dbReference type="GeneID" id="106343152"/>
<sequence length="310" mass="35779">MQPFHFDYWMLSLVRWQPRKERNYPSEITFWVKVLGDPLEFWAAQTFESIGEALGEWREVDMDHGRIKVKLDGYKELRFEITVDFKGGEFHDGEEALISLRYEKLFGYCHICFSLCHKTELCPLNPKSLERKKENRDAISGKQDDRARSYKGVVINGNSGYQDKEKEHIDYVGKGKGKMYEEPESKWVKVPERDNTRTSNNRYSGTGDEGGSRNRHLNWETIRNHHPEERGRASRGMRGDRSPSRSVLKEASEEGEIIRKDLKRGHQEEIMTETFPALVGTLKVSVASENVEKAVALVNDTVGHGKSKAR</sequence>
<dbReference type="PANTHER" id="PTHR31286:SF65">
    <property type="entry name" value="DUF4283 DOMAIN-CONTAINING PROTEIN"/>
    <property type="match status" value="1"/>
</dbReference>
<protein>
    <recommendedName>
        <fullName evidence="4">DUF4283 domain-containing protein</fullName>
    </recommendedName>
</protein>
<feature type="compositionally biased region" description="Basic and acidic residues" evidence="1">
    <location>
        <begin position="222"/>
        <end position="249"/>
    </location>
</feature>
<evidence type="ECO:0008006" key="4">
    <source>
        <dbReference type="Google" id="ProtNLM"/>
    </source>
</evidence>
<evidence type="ECO:0000313" key="2">
    <source>
        <dbReference type="EnsemblPlants" id="Bo5g123820.1"/>
    </source>
</evidence>
<dbReference type="AlphaFoldDB" id="A0A0D3CJI9"/>
<keyword evidence="3" id="KW-1185">Reference proteome</keyword>
<dbReference type="InterPro" id="IPR040256">
    <property type="entry name" value="At4g02000-like"/>
</dbReference>
<evidence type="ECO:0000313" key="3">
    <source>
        <dbReference type="Proteomes" id="UP000032141"/>
    </source>
</evidence>
<dbReference type="KEGG" id="boe:106343152"/>
<dbReference type="eggNOG" id="KOG1075">
    <property type="taxonomic scope" value="Eukaryota"/>
</dbReference>
<dbReference type="RefSeq" id="XP_013637750.1">
    <property type="nucleotide sequence ID" value="XM_013782296.1"/>
</dbReference>
<proteinExistence type="predicted"/>
<name>A0A0D3CJI9_BRAOL</name>
<dbReference type="EnsemblPlants" id="Bo5g123820.1">
    <property type="protein sequence ID" value="Bo5g123820.1"/>
    <property type="gene ID" value="Bo5g123820"/>
</dbReference>
<evidence type="ECO:0000256" key="1">
    <source>
        <dbReference type="SAM" id="MobiDB-lite"/>
    </source>
</evidence>
<organism evidence="2 3">
    <name type="scientific">Brassica oleracea var. oleracea</name>
    <dbReference type="NCBI Taxonomy" id="109376"/>
    <lineage>
        <taxon>Eukaryota</taxon>
        <taxon>Viridiplantae</taxon>
        <taxon>Streptophyta</taxon>
        <taxon>Embryophyta</taxon>
        <taxon>Tracheophyta</taxon>
        <taxon>Spermatophyta</taxon>
        <taxon>Magnoliopsida</taxon>
        <taxon>eudicotyledons</taxon>
        <taxon>Gunneridae</taxon>
        <taxon>Pentapetalae</taxon>
        <taxon>rosids</taxon>
        <taxon>malvids</taxon>
        <taxon>Brassicales</taxon>
        <taxon>Brassicaceae</taxon>
        <taxon>Brassiceae</taxon>
        <taxon>Brassica</taxon>
    </lineage>
</organism>
<dbReference type="HOGENOM" id="CLU_023209_0_0_1"/>